<dbReference type="Proteomes" id="UP000811899">
    <property type="component" value="Unassembled WGS sequence"/>
</dbReference>
<organism evidence="2 3">
    <name type="scientific">Geoanaerobacter pelophilus</name>
    <dbReference type="NCBI Taxonomy" id="60036"/>
    <lineage>
        <taxon>Bacteria</taxon>
        <taxon>Pseudomonadati</taxon>
        <taxon>Thermodesulfobacteriota</taxon>
        <taxon>Desulfuromonadia</taxon>
        <taxon>Geobacterales</taxon>
        <taxon>Geobacteraceae</taxon>
        <taxon>Geoanaerobacter</taxon>
    </lineage>
</organism>
<feature type="domain" description="Integrase catalytic" evidence="1">
    <location>
        <begin position="502"/>
        <end position="694"/>
    </location>
</feature>
<protein>
    <submittedName>
        <fullName evidence="2">DDE-type integrase/transposase/recombinase</fullName>
    </submittedName>
</protein>
<name>A0AAW4L8Z5_9BACT</name>
<evidence type="ECO:0000259" key="1">
    <source>
        <dbReference type="PROSITE" id="PS50994"/>
    </source>
</evidence>
<dbReference type="AlphaFoldDB" id="A0AAW4L8Z5"/>
<gene>
    <name evidence="2" type="ORF">KI809_05005</name>
</gene>
<dbReference type="RefSeq" id="WP_214170376.1">
    <property type="nucleotide sequence ID" value="NZ_JAHCVJ010000001.1"/>
</dbReference>
<proteinExistence type="predicted"/>
<dbReference type="GO" id="GO:0003676">
    <property type="term" value="F:nucleic acid binding"/>
    <property type="evidence" value="ECO:0007669"/>
    <property type="project" value="InterPro"/>
</dbReference>
<reference evidence="2 3" key="1">
    <citation type="submission" date="2021-05" db="EMBL/GenBank/DDBJ databases">
        <title>The draft genome of Geobacter pelophilus DSM 12255.</title>
        <authorList>
            <person name="Xu Z."/>
            <person name="Masuda Y."/>
            <person name="Itoh H."/>
            <person name="Senoo K."/>
        </authorList>
    </citation>
    <scope>NUCLEOTIDE SEQUENCE [LARGE SCALE GENOMIC DNA]</scope>
    <source>
        <strain evidence="2 3">DSM 12255</strain>
    </source>
</reference>
<comment type="caution">
    <text evidence="2">The sequence shown here is derived from an EMBL/GenBank/DDBJ whole genome shotgun (WGS) entry which is preliminary data.</text>
</comment>
<dbReference type="SUPFAM" id="SSF53098">
    <property type="entry name" value="Ribonuclease H-like"/>
    <property type="match status" value="1"/>
</dbReference>
<dbReference type="GO" id="GO:0015074">
    <property type="term" value="P:DNA integration"/>
    <property type="evidence" value="ECO:0007669"/>
    <property type="project" value="InterPro"/>
</dbReference>
<dbReference type="InterPro" id="IPR015378">
    <property type="entry name" value="Transposase-like_Mu_C"/>
</dbReference>
<dbReference type="EMBL" id="JAHCVJ010000001">
    <property type="protein sequence ID" value="MBT0663656.1"/>
    <property type="molecule type" value="Genomic_DNA"/>
</dbReference>
<dbReference type="Pfam" id="PF00665">
    <property type="entry name" value="rve"/>
    <property type="match status" value="1"/>
</dbReference>
<dbReference type="Gene3D" id="3.30.420.10">
    <property type="entry name" value="Ribonuclease H-like superfamily/Ribonuclease H"/>
    <property type="match status" value="1"/>
</dbReference>
<sequence length="885" mass="101347">MRMNDDQYAEWKAMVPRPPAGDAIIDSIRLKPPGRNVRGNYSNMTGVFQSQKMGCEIKSESNMGEWCFIRECEVSDEVLEFYDQPPEQIKISWTNEHGLNQGIWSTADFFLLRQDGSAGWVEVKPESVLLTSSAHSNRYLRHDDGSWSCPSGEEFAERLGLFYHICSTAEFNAILQRNIEYILDFLHESGNIAPSAKRSILQLVATHEGITLGEIFSHEGDYSRSDVLKLIAYEELYVDLNQHVLARHQSVPVFTNRAMSDSFLDLPLAGGWSPAAGSVRLAEGSIISFDGRPFEIIQISNDVWLRNQDGKVTTFSLETFEQLIKIGKITSTGDASARNADIQAILNSKSDDEFERARQRMRDFVLPWLNKAGRQTPSTAWKWLRRYRDAEMTYGCGFLGLFDDCKARGNRQAKMPKRAAALINDVLHQVYLTKSQPTLKRAYAEYVQRCEEEGITPASQRTFCGVSSKISRVEVTRKRKGKKAAYQVEISYWQLEIDTPRHGDRPFEVVHIDHTRLDIVLFDSKTGKSLTHLWLTIMIDAFTRRVLAIYISFEPPSYRPVMMILRECVRRFQRLPQTLVLDNGKEFHSRYLARVCAYYMINIKYRPPSQARFGSVVERIFGTTNTVFVNTLLGNTQGMKNPRSVSSSHLPANNAVWTFDALKPRLEEFLYEIYDQIDHPALFESPRAAFERGIIEHGLRTGRCVAYDDSFMMMTRPTPPKGTALVVPSKGVKINNIFYWCDAFRSRVIEKTRVPVRYEPFNIGIAYAYVNGTWQICRSPEFFHYLNGLTECEMIRISTEIKKRCRLTNQKYQMTPKLLRDFLRETSNEEVLLVMRKRDAEGRSYEYAEEDGHTEPANAVEGSIGEQGKTTLVYDTSAIKILDDL</sequence>
<evidence type="ECO:0000313" key="2">
    <source>
        <dbReference type="EMBL" id="MBT0663656.1"/>
    </source>
</evidence>
<dbReference type="InterPro" id="IPR036397">
    <property type="entry name" value="RNaseH_sf"/>
</dbReference>
<dbReference type="InterPro" id="IPR001584">
    <property type="entry name" value="Integrase_cat-core"/>
</dbReference>
<dbReference type="Pfam" id="PF09299">
    <property type="entry name" value="Mu-transpos_C"/>
    <property type="match status" value="1"/>
</dbReference>
<accession>A0AAW4L8Z5</accession>
<dbReference type="PROSITE" id="PS50994">
    <property type="entry name" value="INTEGRASE"/>
    <property type="match status" value="1"/>
</dbReference>
<dbReference type="InterPro" id="IPR012337">
    <property type="entry name" value="RNaseH-like_sf"/>
</dbReference>
<evidence type="ECO:0000313" key="3">
    <source>
        <dbReference type="Proteomes" id="UP000811899"/>
    </source>
</evidence>
<keyword evidence="3" id="KW-1185">Reference proteome</keyword>